<gene>
    <name evidence="2" type="ORF">IGS68_15515</name>
</gene>
<evidence type="ECO:0000256" key="1">
    <source>
        <dbReference type="SAM" id="Coils"/>
    </source>
</evidence>
<keyword evidence="1" id="KW-0175">Coiled coil</keyword>
<dbReference type="RefSeq" id="WP_201070747.1">
    <property type="nucleotide sequence ID" value="NZ_CP067420.1"/>
</dbReference>
<sequence>MPIPLILAGAAVLVGGVGLVGVASAATDMSKAKDIAGKAKTRLEEAQERLQRAGDQTNEALAKLGRAKLAASSGTLKRVVAVADRVHVGKDQMKMAIVPGITVTPETVQDMKDIAFKAQDILTAAAGGLTTGALAGFGAAGLAFTIGTASTGTAIGALSGAAATNAALAWLGGGAISAGGAGMAGGTALLGGLVAGPALAIMGIAAAIKAEKGLTEATAYAAEVDVMVEKMKTAIFKTRAIDARSAQIGKTIRCLEARTKPLLQGAEAMLDARGQEKVNYGDLADHEQALYKTVLALGGALYQVIEVDITNELGELTAASAQAMRDANGLIASVPAGSA</sequence>
<evidence type="ECO:0000313" key="3">
    <source>
        <dbReference type="Proteomes" id="UP000595197"/>
    </source>
</evidence>
<reference evidence="2" key="1">
    <citation type="submission" date="2021-02" db="EMBL/GenBank/DDBJ databases">
        <title>Skermanella TT6 skin isolate.</title>
        <authorList>
            <person name="Lee K."/>
            <person name="Ganzorig M."/>
        </authorList>
    </citation>
    <scope>NUCLEOTIDE SEQUENCE</scope>
    <source>
        <strain evidence="2">TT6</strain>
    </source>
</reference>
<dbReference type="Proteomes" id="UP000595197">
    <property type="component" value="Chromosome"/>
</dbReference>
<accession>A0ABX7B2V8</accession>
<organism evidence="2 3">
    <name type="scientific">Skermanella cutis</name>
    <dbReference type="NCBI Taxonomy" id="2775420"/>
    <lineage>
        <taxon>Bacteria</taxon>
        <taxon>Pseudomonadati</taxon>
        <taxon>Pseudomonadota</taxon>
        <taxon>Alphaproteobacteria</taxon>
        <taxon>Rhodospirillales</taxon>
        <taxon>Azospirillaceae</taxon>
        <taxon>Skermanella</taxon>
    </lineage>
</organism>
<proteinExistence type="predicted"/>
<feature type="coiled-coil region" evidence="1">
    <location>
        <begin position="29"/>
        <end position="63"/>
    </location>
</feature>
<protein>
    <submittedName>
        <fullName evidence="2">Uncharacterized protein</fullName>
    </submittedName>
</protein>
<name>A0ABX7B2V8_9PROT</name>
<evidence type="ECO:0000313" key="2">
    <source>
        <dbReference type="EMBL" id="QQP87510.1"/>
    </source>
</evidence>
<dbReference type="EMBL" id="CP067420">
    <property type="protein sequence ID" value="QQP87510.1"/>
    <property type="molecule type" value="Genomic_DNA"/>
</dbReference>
<keyword evidence="3" id="KW-1185">Reference proteome</keyword>